<dbReference type="EMBL" id="CM029038">
    <property type="protein sequence ID" value="KAG2654088.1"/>
    <property type="molecule type" value="Genomic_DNA"/>
</dbReference>
<dbReference type="AlphaFoldDB" id="A0A8T0X676"/>
<name>A0A8T0X676_PANVG</name>
<reference evidence="1" key="1">
    <citation type="submission" date="2020-05" db="EMBL/GenBank/DDBJ databases">
        <title>WGS assembly of Panicum virgatum.</title>
        <authorList>
            <person name="Lovell J.T."/>
            <person name="Jenkins J."/>
            <person name="Shu S."/>
            <person name="Juenger T.E."/>
            <person name="Schmutz J."/>
        </authorList>
    </citation>
    <scope>NUCLEOTIDE SEQUENCE</scope>
    <source>
        <strain evidence="1">AP13</strain>
    </source>
</reference>
<dbReference type="Proteomes" id="UP000823388">
    <property type="component" value="Chromosome 1N"/>
</dbReference>
<accession>A0A8T0X676</accession>
<proteinExistence type="predicted"/>
<sequence>MPCSRCTMWWISVYMHGDISTYPTMSYSG</sequence>
<organism evidence="1 2">
    <name type="scientific">Panicum virgatum</name>
    <name type="common">Blackwell switchgrass</name>
    <dbReference type="NCBI Taxonomy" id="38727"/>
    <lineage>
        <taxon>Eukaryota</taxon>
        <taxon>Viridiplantae</taxon>
        <taxon>Streptophyta</taxon>
        <taxon>Embryophyta</taxon>
        <taxon>Tracheophyta</taxon>
        <taxon>Spermatophyta</taxon>
        <taxon>Magnoliopsida</taxon>
        <taxon>Liliopsida</taxon>
        <taxon>Poales</taxon>
        <taxon>Poaceae</taxon>
        <taxon>PACMAD clade</taxon>
        <taxon>Panicoideae</taxon>
        <taxon>Panicodae</taxon>
        <taxon>Paniceae</taxon>
        <taxon>Panicinae</taxon>
        <taxon>Panicum</taxon>
        <taxon>Panicum sect. Hiantes</taxon>
    </lineage>
</organism>
<keyword evidence="2" id="KW-1185">Reference proteome</keyword>
<gene>
    <name evidence="1" type="ORF">PVAP13_1NG536919</name>
</gene>
<evidence type="ECO:0000313" key="2">
    <source>
        <dbReference type="Proteomes" id="UP000823388"/>
    </source>
</evidence>
<protein>
    <submittedName>
        <fullName evidence="1">Uncharacterized protein</fullName>
    </submittedName>
</protein>
<comment type="caution">
    <text evidence="1">The sequence shown here is derived from an EMBL/GenBank/DDBJ whole genome shotgun (WGS) entry which is preliminary data.</text>
</comment>
<evidence type="ECO:0000313" key="1">
    <source>
        <dbReference type="EMBL" id="KAG2654088.1"/>
    </source>
</evidence>